<name>A0A8H9IWR6_9PSEU</name>
<evidence type="ECO:0000313" key="2">
    <source>
        <dbReference type="Proteomes" id="UP000658656"/>
    </source>
</evidence>
<gene>
    <name evidence="1" type="ORF">GCM10017566_11360</name>
</gene>
<evidence type="ECO:0000313" key="1">
    <source>
        <dbReference type="EMBL" id="GHF39755.1"/>
    </source>
</evidence>
<proteinExistence type="predicted"/>
<keyword evidence="2" id="KW-1185">Reference proteome</keyword>
<protein>
    <submittedName>
        <fullName evidence="1">Uncharacterized protein</fullName>
    </submittedName>
</protein>
<accession>A0A8H9IWR6</accession>
<reference evidence="1" key="2">
    <citation type="submission" date="2020-09" db="EMBL/GenBank/DDBJ databases">
        <authorList>
            <person name="Sun Q."/>
            <person name="Zhou Y."/>
        </authorList>
    </citation>
    <scope>NUCLEOTIDE SEQUENCE</scope>
    <source>
        <strain evidence="1">CGMCC 4.7679</strain>
    </source>
</reference>
<dbReference type="Proteomes" id="UP000658656">
    <property type="component" value="Unassembled WGS sequence"/>
</dbReference>
<sequence length="81" mass="9123">MKAIVVYRSYRRTVCACGRVQRRLRVFGTPRHDASGARLPRRVVRRNLRAQARAWQPDPVCDRCARRAVPAFSGSAGRAAS</sequence>
<comment type="caution">
    <text evidence="1">The sequence shown here is derived from an EMBL/GenBank/DDBJ whole genome shotgun (WGS) entry which is preliminary data.</text>
</comment>
<dbReference type="RefSeq" id="WP_221216857.1">
    <property type="nucleotide sequence ID" value="NZ_BNAV01000001.1"/>
</dbReference>
<dbReference type="EMBL" id="BNAV01000001">
    <property type="protein sequence ID" value="GHF39755.1"/>
    <property type="molecule type" value="Genomic_DNA"/>
</dbReference>
<dbReference type="AlphaFoldDB" id="A0A8H9IWR6"/>
<organism evidence="1 2">
    <name type="scientific">Amycolatopsis bartoniae</name>
    <dbReference type="NCBI Taxonomy" id="941986"/>
    <lineage>
        <taxon>Bacteria</taxon>
        <taxon>Bacillati</taxon>
        <taxon>Actinomycetota</taxon>
        <taxon>Actinomycetes</taxon>
        <taxon>Pseudonocardiales</taxon>
        <taxon>Pseudonocardiaceae</taxon>
        <taxon>Amycolatopsis</taxon>
    </lineage>
</organism>
<reference evidence="1" key="1">
    <citation type="journal article" date="2014" name="Int. J. Syst. Evol. Microbiol.">
        <title>Complete genome sequence of Corynebacterium casei LMG S-19264T (=DSM 44701T), isolated from a smear-ripened cheese.</title>
        <authorList>
            <consortium name="US DOE Joint Genome Institute (JGI-PGF)"/>
            <person name="Walter F."/>
            <person name="Albersmeier A."/>
            <person name="Kalinowski J."/>
            <person name="Ruckert C."/>
        </authorList>
    </citation>
    <scope>NUCLEOTIDE SEQUENCE</scope>
    <source>
        <strain evidence="1">CGMCC 4.7679</strain>
    </source>
</reference>